<keyword evidence="2" id="KW-1185">Reference proteome</keyword>
<protein>
    <submittedName>
        <fullName evidence="1">Uncharacterized protein</fullName>
    </submittedName>
</protein>
<evidence type="ECO:0000313" key="1">
    <source>
        <dbReference type="EMBL" id="KAJ9127503.1"/>
    </source>
</evidence>
<name>A0ACC2XV50_9TREE</name>
<dbReference type="EMBL" id="JASBWV010000002">
    <property type="protein sequence ID" value="KAJ9127503.1"/>
    <property type="molecule type" value="Genomic_DNA"/>
</dbReference>
<comment type="caution">
    <text evidence="1">The sequence shown here is derived from an EMBL/GenBank/DDBJ whole genome shotgun (WGS) entry which is preliminary data.</text>
</comment>
<accession>A0ACC2XV50</accession>
<sequence>MYMNAITPATAAFYTFVDEGIMKGPPETLKEFETEGLTYVDLEWVENHWKMILWKLASIVKAKPDLFHEKWNYREVKRQLQYRQVSIYDGAAK</sequence>
<organism evidence="1 2">
    <name type="scientific">Naganishia onofrii</name>
    <dbReference type="NCBI Taxonomy" id="1851511"/>
    <lineage>
        <taxon>Eukaryota</taxon>
        <taxon>Fungi</taxon>
        <taxon>Dikarya</taxon>
        <taxon>Basidiomycota</taxon>
        <taxon>Agaricomycotina</taxon>
        <taxon>Tremellomycetes</taxon>
        <taxon>Filobasidiales</taxon>
        <taxon>Filobasidiaceae</taxon>
        <taxon>Naganishia</taxon>
    </lineage>
</organism>
<reference evidence="1" key="1">
    <citation type="submission" date="2023-04" db="EMBL/GenBank/DDBJ databases">
        <title>Draft Genome sequencing of Naganishia species isolated from polar environments using Oxford Nanopore Technology.</title>
        <authorList>
            <person name="Leo P."/>
            <person name="Venkateswaran K."/>
        </authorList>
    </citation>
    <scope>NUCLEOTIDE SEQUENCE</scope>
    <source>
        <strain evidence="1">DBVPG 5303</strain>
    </source>
</reference>
<dbReference type="Proteomes" id="UP001234202">
    <property type="component" value="Unassembled WGS sequence"/>
</dbReference>
<gene>
    <name evidence="1" type="ORF">QFC24_000912</name>
</gene>
<proteinExistence type="predicted"/>
<evidence type="ECO:0000313" key="2">
    <source>
        <dbReference type="Proteomes" id="UP001234202"/>
    </source>
</evidence>